<feature type="compositionally biased region" description="Basic and acidic residues" evidence="1">
    <location>
        <begin position="97"/>
        <end position="114"/>
    </location>
</feature>
<proteinExistence type="predicted"/>
<feature type="region of interest" description="Disordered" evidence="1">
    <location>
        <begin position="74"/>
        <end position="202"/>
    </location>
</feature>
<evidence type="ECO:0000259" key="2">
    <source>
        <dbReference type="Pfam" id="PF14420"/>
    </source>
</evidence>
<sequence>MESKARFAKQYDPANPRRAKNLDELAWAPLQAAVTSYHELGHSRSQIIQLLEDRHGFSVSPAQLNKQMAQWKRRLKKKDKVSSRTDLVPASIPSNHDSLEHGVEYHHGEGRHQVADNPPLGLEPISGFAASQPEPVDTFPRSSSSASHLYPKANSRHESQRPGATAHLSSSTPEKSSSPSSASHEGSITGNDPSPIPDVSIEWPKDRQDLPSLFELIEKVTEYQPGPDATIIWTNYEPPILPPTACGTHDIDSQWHTTLEFWLRMGNIADALTAAGCLSSAFDLHHICFVQIFTHVKKCGQQIPLSSDLHVSPETQQDAPTRNLFCAAALKSPVLQLLVKAAIGIARSSYPEQAELTRSVLDATLCITNEVESLTTIRFLTALFNCYRQICKLGWWFADTRLFEQITAVGPHRNSIEPNHDSWKLKSLRVIHPTIQNREYLVFISWMSCHSQSSSEHIDHLPSVFGLPTPCTALVADLHSARSPYVCDPGLCSPIENAVITFLDQSYAIISEASPVLERYTKFLPHATEQLENAQFILFWFLTWKRGLLDVNTNQAQCDTDFRPTVFPETAYHPSNLEACYVLCRLISKLFREEFAGEPWWGLMDPAWAPILLSLYALSAIDKIRQSPYVFLHQYLSRVLNPQFYVGYTTNDYKQVHSTILAPPFVVSKVKATLNLHELNQSGDDIDELDVSHLQSRMEMPSTAAVRFELADAESKTNKASHVDPTGINNGRPKRSDLMLPPPRPISPPTGSVITSSSGLSDDTKSFRRLARRINMPGGALAWPPPDHRRDQNPLLPSPRDILEDVIGMPREPPAWGMFFGLKDQFSTIWD</sequence>
<feature type="compositionally biased region" description="Low complexity" evidence="1">
    <location>
        <begin position="169"/>
        <end position="187"/>
    </location>
</feature>
<name>A0A178ZHR6_9EURO</name>
<feature type="region of interest" description="Disordered" evidence="1">
    <location>
        <begin position="715"/>
        <end position="762"/>
    </location>
</feature>
<evidence type="ECO:0000256" key="1">
    <source>
        <dbReference type="SAM" id="MobiDB-lite"/>
    </source>
</evidence>
<dbReference type="RefSeq" id="XP_018691922.1">
    <property type="nucleotide sequence ID" value="XM_018839154.1"/>
</dbReference>
<gene>
    <name evidence="3" type="ORF">AYL99_07645</name>
</gene>
<evidence type="ECO:0000313" key="3">
    <source>
        <dbReference type="EMBL" id="OAP58555.1"/>
    </source>
</evidence>
<feature type="region of interest" description="Disordered" evidence="1">
    <location>
        <begin position="777"/>
        <end position="798"/>
    </location>
</feature>
<feature type="domain" description="Clr5" evidence="2">
    <location>
        <begin position="27"/>
        <end position="72"/>
    </location>
</feature>
<protein>
    <recommendedName>
        <fullName evidence="2">Clr5 domain-containing protein</fullName>
    </recommendedName>
</protein>
<dbReference type="InterPro" id="IPR025676">
    <property type="entry name" value="Clr5_dom"/>
</dbReference>
<dbReference type="AlphaFoldDB" id="A0A178ZHR6"/>
<evidence type="ECO:0000313" key="4">
    <source>
        <dbReference type="Proteomes" id="UP000078343"/>
    </source>
</evidence>
<organism evidence="3 4">
    <name type="scientific">Fonsecaea erecta</name>
    <dbReference type="NCBI Taxonomy" id="1367422"/>
    <lineage>
        <taxon>Eukaryota</taxon>
        <taxon>Fungi</taxon>
        <taxon>Dikarya</taxon>
        <taxon>Ascomycota</taxon>
        <taxon>Pezizomycotina</taxon>
        <taxon>Eurotiomycetes</taxon>
        <taxon>Chaetothyriomycetidae</taxon>
        <taxon>Chaetothyriales</taxon>
        <taxon>Herpotrichiellaceae</taxon>
        <taxon>Fonsecaea</taxon>
    </lineage>
</organism>
<feature type="compositionally biased region" description="Polar residues" evidence="1">
    <location>
        <begin position="750"/>
        <end position="761"/>
    </location>
</feature>
<comment type="caution">
    <text evidence="3">The sequence shown here is derived from an EMBL/GenBank/DDBJ whole genome shotgun (WGS) entry which is preliminary data.</text>
</comment>
<dbReference type="Proteomes" id="UP000078343">
    <property type="component" value="Unassembled WGS sequence"/>
</dbReference>
<accession>A0A178ZHR6</accession>
<dbReference type="Pfam" id="PF14420">
    <property type="entry name" value="Clr5"/>
    <property type="match status" value="1"/>
</dbReference>
<dbReference type="OrthoDB" id="4152703at2759"/>
<keyword evidence="4" id="KW-1185">Reference proteome</keyword>
<reference evidence="3 4" key="1">
    <citation type="submission" date="2016-04" db="EMBL/GenBank/DDBJ databases">
        <title>Draft genome of Fonsecaea erecta CBS 125763.</title>
        <authorList>
            <person name="Weiss V.A."/>
            <person name="Vicente V.A."/>
            <person name="Raittz R.T."/>
            <person name="Moreno L.F."/>
            <person name="De Souza E.M."/>
            <person name="Pedrosa F.O."/>
            <person name="Steffens M.B."/>
            <person name="Faoro H."/>
            <person name="Tadra-Sfeir M.Z."/>
            <person name="Najafzadeh M.J."/>
            <person name="Felipe M.S."/>
            <person name="Teixeira M."/>
            <person name="Sun J."/>
            <person name="Xi L."/>
            <person name="Gomes R."/>
            <person name="De Azevedo C.M."/>
            <person name="Salgado C.G."/>
            <person name="Da Silva M.B."/>
            <person name="Nascimento M.F."/>
            <person name="Queiroz-Telles F."/>
            <person name="Attili D.S."/>
            <person name="Gorbushina A."/>
        </authorList>
    </citation>
    <scope>NUCLEOTIDE SEQUENCE [LARGE SCALE GENOMIC DNA]</scope>
    <source>
        <strain evidence="3 4">CBS 125763</strain>
    </source>
</reference>
<dbReference type="EMBL" id="LVYI01000006">
    <property type="protein sequence ID" value="OAP58555.1"/>
    <property type="molecule type" value="Genomic_DNA"/>
</dbReference>
<dbReference type="GeneID" id="30011813"/>